<keyword evidence="4" id="KW-1185">Reference proteome</keyword>
<evidence type="ECO:0008006" key="5">
    <source>
        <dbReference type="Google" id="ProtNLM"/>
    </source>
</evidence>
<evidence type="ECO:0000256" key="1">
    <source>
        <dbReference type="SAM" id="MobiDB-lite"/>
    </source>
</evidence>
<feature type="chain" id="PRO_5045708994" description="Filamentous haemagglutinin FhaB/tRNA nuclease CdiA-like TPS domain-containing protein" evidence="2">
    <location>
        <begin position="38"/>
        <end position="2720"/>
    </location>
</feature>
<dbReference type="Proteomes" id="UP000614261">
    <property type="component" value="Unassembled WGS sequence"/>
</dbReference>
<dbReference type="InterPro" id="IPR011050">
    <property type="entry name" value="Pectin_lyase_fold/virulence"/>
</dbReference>
<evidence type="ECO:0000313" key="3">
    <source>
        <dbReference type="EMBL" id="GGB70759.1"/>
    </source>
</evidence>
<dbReference type="Gene3D" id="2.160.20.10">
    <property type="entry name" value="Single-stranded right-handed beta-helix, Pectin lyase-like"/>
    <property type="match status" value="1"/>
</dbReference>
<feature type="compositionally biased region" description="Low complexity" evidence="1">
    <location>
        <begin position="2696"/>
        <end position="2720"/>
    </location>
</feature>
<keyword evidence="2" id="KW-0732">Signal</keyword>
<evidence type="ECO:0000313" key="4">
    <source>
        <dbReference type="Proteomes" id="UP000614261"/>
    </source>
</evidence>
<feature type="region of interest" description="Disordered" evidence="1">
    <location>
        <begin position="2686"/>
        <end position="2720"/>
    </location>
</feature>
<feature type="signal peptide" evidence="2">
    <location>
        <begin position="1"/>
        <end position="37"/>
    </location>
</feature>
<gene>
    <name evidence="3" type="ORF">GCM10010833_27530</name>
</gene>
<dbReference type="InterPro" id="IPR012334">
    <property type="entry name" value="Pectin_lyas_fold"/>
</dbReference>
<dbReference type="RefSeq" id="WP_188515027.1">
    <property type="nucleotide sequence ID" value="NZ_BMGD01000005.1"/>
</dbReference>
<dbReference type="SUPFAM" id="SSF51126">
    <property type="entry name" value="Pectin lyase-like"/>
    <property type="match status" value="1"/>
</dbReference>
<dbReference type="EMBL" id="BMGD01000005">
    <property type="protein sequence ID" value="GGB70759.1"/>
    <property type="molecule type" value="Genomic_DNA"/>
</dbReference>
<comment type="caution">
    <text evidence="3">The sequence shown here is derived from an EMBL/GenBank/DDBJ whole genome shotgun (WGS) entry which is preliminary data.</text>
</comment>
<sequence length="2720" mass="257227">MADNRNMIARRTTLARATSGIALATGLAIGGSGVAHAQAYEGNPTVVSGGVVINRTTGNDDIQVDTNQAVINWTTNDGALTGAPINFLPNGRTVVYRNNPSVQNQFTVLNRIIPAGTSRAIQFNGTIISQLQTAAGLVPGGNVWFYSPGGIVVNSTAVIDVGGLLLTSSDPVRDGAGNFIDSGGSFTLGAAASASSVIIQPGAQILATPENSYIAMVAPTVLQLGNVSVNGSAMYVGAEAATITFGGNGLFDIQVTTGTDGSGGVAIGHGGVTTGPASSGIGDNHRIYMVAVPKNNAITMAIGAGSQLGFDIAGAVDVDGNSIILSAGYDVFGDFIDTTTPVNPGQAADILVSPADITSAFTAAASRNFLGQSLGGDLNFFSDVEAFGAGSAILDANGATASVNVGGNLSLSSDTFAVVEGADAVGGTVRLAATNGGVISLSGDANLSATGRGGSNFTSGSVGSGTGGLIEILANDGGLVAVGGNLRADVSGIAGPTETDGVGSNFGRGGNIGVYTLGSDGTLLVEGSTDLIAQGFGSDNGGSVTSSGGTGIGGRIDVSAQGSGHLMRFGSAFAADVRGFGGFGGFGINQSSGGIGQGGQIFVNTQGASTLDFLSDLTLSAVGFGGTAGSSAGSAGGAALGGTASLAMEGSGGLINIAANTLVEAGAIGGTGNSAGGLGGNATGGDAIIFQNAAGGNLTIAGVTQVGSFGIGGSGTFGGNGTAGNAQVVAQNAGELNLLSGLTVDGAGFGGSATTPGTGSSGNGTGSALAQIVALSSGIINVVGDVTVSANGTVLGTALTGIDGGNGNGGNASISQGIGGRITINGNANVTATGTGDANQGGGDGIAGNGVGGDARIAVNDFNITITGNATVDASGFGGANLGGIGGGNGIGGVANLGAAVGTLAIGGDGILRASGLGGDAVSFGAGGNGTGGQALVGTVSPTALIQVGGLVDATANGEGGNGSGSTFAGGAGTGGIAQIFAQGGSVTVGGTSFLSASAFGGNGINDASGGSAIGGDAGVQALAGGQVTLNDSAFMAAFAGAGSSAGGSGNTGSATGGDAFIQSESAGSAITINGSFFADATAFGGSSGTGSIGLATGGTAGASTQSGLLQINGDVVLDASATGGDSTLSGTGGNATGGRTFMVVFGTGGGTANATGSMSQRVNGIGGNANVGAGGVGTGGLAEFGTLGIVGTVTVGGDAELLANGFGGTAFVAGNGGDGNGGEARAGVNGATLRGGNITLGAGGFGGNATAGGFGGNGTGGIASLIAGSGPVIGLVDFDSVLIDASGNGGMGGAGTTGPTGGNGGNGGTGTGGSVLLFGTAGNGQLDVLDVQMFANGVGGAGGLGGTGSAGLGGNGGIGGAGRGGVVQFGTQSGTAALTVNVGFADTGNISAVAGAFGGSGGDGGLGSAGIGNGGNGGDAFGGLSLLTVRGSRLTAGDITMAAGGAGGFGGSGGALGGTGGNGTGGGLGFAITDRFQIPANRGLLQAGNILGISTGIGGAGAVSGLGYYSTGNAIELRNADASVGSFVINISGDLPDPVGIVEDFVRITDGIANVGGGFTFATSGSLSTLIDNGALNAGSVGLSAGTFVADTVITAPTNIGAINADAIGLFSNGNLQVTADINAVQDITISVPGSVELFNISSSGAIGISGSSLALGDLNAGDHVNLVSTTDFIGAGNITANSFVAMTAANGLNLVNAAGQGASVNAGDYIDLLVLNGDMEIGALNAGTYIALETQGGNIAIGDTLSGEDTDVESAGSLVFGNAVTGLSFGGSALGNINGGNITASGTALGTSYSVGLQALGGNIVVGNLSGPRNIGLLAAGSATTGSLTSGENVVALATGNILVNGSVTGANGADRFFYVGNAQMASLLGADLDPAPLFAVTPVRIGGSLTVNGPIQVGNLLAGIGTAFTTTGAITANGGRVGITANSISAQAITSTLSTALSATNGNLSVGNIAAGGALTLFTDTGLITAGTLAGSQVGVDGQSAVSIGGVTTTGAAQLRSRAASFASTGAITGGTVNIGGTSIALTDVTSTAGVIAIGATAGNLSFGTLTSSANTQFAVTGSVTGGDITAGSWIGTTVGGDMTLGNLRTTGPGAAPTSGFSVGLGANGAIVTGTIDSFGLLGIGSDDGQGIFGNATSISTGAITAGGSVLLRSNQGLTTGAITSTNEIRVRGGTVTTGALQATNAILAAAMTGSLSTGTVTTGASALLLAAQSVNTGAIGTGTSGTTFIGNSAAIPATGLISTINLANLLATAPAQVGGSVSIGGPVTTGTLLSASNGGFSASGAMTAGTRIDINAGGTAAFGGLATAPTITVASSDIAISQTGGLGGANTGTLTLINSNDGQMVIGGTTSGQGYTLDASEISRLRAGNIVISSPIAGSSGVGIEIRDFTLNGSTAASGVNLNGSEGSLTIQTTSTIRVNGNATFNAMAPTNRVALTAGRVEVNADTGGIFLNGSSPGGVLSITADNIHIAGASVLERLAQDVNFTGRDAALSLPIAISRPDGVIQASRLQFNVGSTLLIQNTGTSLLNAGFFGRVGNVEIAPRSSQGSPGLIDMVIYGQLLDSGDIVRNGTSVRDLIFPTSTGQDGPITITGFTATSSVNGCLLNAASCIGGGGITEQGPTIITHAGPPPPEPAAERKAEREQEEAEAAAEEAARGEAAPRRPIMPPVTIVNTRRLGVEPIIDEPVTSGGNPNLQLDQPLPDTLPDALPDTGGQP</sequence>
<accession>A0ABQ1JJS0</accession>
<protein>
    <recommendedName>
        <fullName evidence="5">Filamentous haemagglutinin FhaB/tRNA nuclease CdiA-like TPS domain-containing protein</fullName>
    </recommendedName>
</protein>
<organism evidence="3 4">
    <name type="scientific">Blastomonas aquatica</name>
    <dbReference type="NCBI Taxonomy" id="1510276"/>
    <lineage>
        <taxon>Bacteria</taxon>
        <taxon>Pseudomonadati</taxon>
        <taxon>Pseudomonadota</taxon>
        <taxon>Alphaproteobacteria</taxon>
        <taxon>Sphingomonadales</taxon>
        <taxon>Sphingomonadaceae</taxon>
        <taxon>Blastomonas</taxon>
    </lineage>
</organism>
<reference evidence="4" key="1">
    <citation type="journal article" date="2019" name="Int. J. Syst. Evol. Microbiol.">
        <title>The Global Catalogue of Microorganisms (GCM) 10K type strain sequencing project: providing services to taxonomists for standard genome sequencing and annotation.</title>
        <authorList>
            <consortium name="The Broad Institute Genomics Platform"/>
            <consortium name="The Broad Institute Genome Sequencing Center for Infectious Disease"/>
            <person name="Wu L."/>
            <person name="Ma J."/>
        </authorList>
    </citation>
    <scope>NUCLEOTIDE SEQUENCE [LARGE SCALE GENOMIC DNA]</scope>
    <source>
        <strain evidence="4">CGMCC 1.12851</strain>
    </source>
</reference>
<name>A0ABQ1JJS0_9SPHN</name>
<evidence type="ECO:0000256" key="2">
    <source>
        <dbReference type="SAM" id="SignalP"/>
    </source>
</evidence>
<proteinExistence type="predicted"/>
<feature type="region of interest" description="Disordered" evidence="1">
    <location>
        <begin position="2624"/>
        <end position="2671"/>
    </location>
</feature>